<dbReference type="SUPFAM" id="SSF51182">
    <property type="entry name" value="RmlC-like cupins"/>
    <property type="match status" value="1"/>
</dbReference>
<dbReference type="Gene3D" id="1.10.441.10">
    <property type="entry name" value="Phosphomannose Isomerase, domain 2"/>
    <property type="match status" value="1"/>
</dbReference>
<keyword evidence="9" id="KW-0862">Zinc</keyword>
<dbReference type="InterPro" id="IPR001250">
    <property type="entry name" value="Man6P_Isoase-1"/>
</dbReference>
<evidence type="ECO:0000256" key="13">
    <source>
        <dbReference type="SAM" id="MobiDB-lite"/>
    </source>
</evidence>
<evidence type="ECO:0000256" key="12">
    <source>
        <dbReference type="ARBA" id="ARBA00030762"/>
    </source>
</evidence>
<evidence type="ECO:0000256" key="4">
    <source>
        <dbReference type="ARBA" id="ARBA00004666"/>
    </source>
</evidence>
<evidence type="ECO:0000313" key="15">
    <source>
        <dbReference type="EMBL" id="KAK5063953.1"/>
    </source>
</evidence>
<evidence type="ECO:0000256" key="6">
    <source>
        <dbReference type="ARBA" id="ARBA00011956"/>
    </source>
</evidence>
<comment type="function">
    <text evidence="3">Involved in the synthesis of the GDP-mannose and dolichol-phosphate-mannose required for a number of critical mannosyl transfer reactions.</text>
</comment>
<evidence type="ECO:0000256" key="2">
    <source>
        <dbReference type="ARBA" id="ARBA00001947"/>
    </source>
</evidence>
<comment type="pathway">
    <text evidence="4">Nucleotide-sugar biosynthesis; GDP-alpha-D-mannose biosynthesis; alpha-D-mannose 1-phosphate from D-fructose 6-phosphate: step 1/2.</text>
</comment>
<dbReference type="PANTHER" id="PTHR10309">
    <property type="entry name" value="MANNOSE-6-PHOSPHATE ISOMERASE"/>
    <property type="match status" value="1"/>
</dbReference>
<dbReference type="Pfam" id="PF20511">
    <property type="entry name" value="PMI_typeI_cat"/>
    <property type="match status" value="1"/>
</dbReference>
<dbReference type="PANTHER" id="PTHR10309:SF4">
    <property type="entry name" value="MANNOSE-6-PHOSPHATE ISOMERASE"/>
    <property type="match status" value="1"/>
</dbReference>
<feature type="region of interest" description="Disordered" evidence="13">
    <location>
        <begin position="302"/>
        <end position="325"/>
    </location>
</feature>
<dbReference type="PRINTS" id="PR00714">
    <property type="entry name" value="MAN6PISMRASE"/>
</dbReference>
<keyword evidence="10" id="KW-0413">Isomerase</keyword>
<evidence type="ECO:0000259" key="14">
    <source>
        <dbReference type="Pfam" id="PF20511"/>
    </source>
</evidence>
<evidence type="ECO:0000256" key="5">
    <source>
        <dbReference type="ARBA" id="ARBA00010772"/>
    </source>
</evidence>
<evidence type="ECO:0000256" key="9">
    <source>
        <dbReference type="ARBA" id="ARBA00022833"/>
    </source>
</evidence>
<dbReference type="InterPro" id="IPR046457">
    <property type="entry name" value="PMI_typeI_cat"/>
</dbReference>
<feature type="domain" description="Phosphomannose isomerase type I catalytic" evidence="14">
    <location>
        <begin position="6"/>
        <end position="151"/>
    </location>
</feature>
<dbReference type="NCBIfam" id="TIGR00218">
    <property type="entry name" value="manA"/>
    <property type="match status" value="1"/>
</dbReference>
<protein>
    <recommendedName>
        <fullName evidence="7">Mannose-6-phosphate isomerase</fullName>
        <ecNumber evidence="6">5.3.1.8</ecNumber>
    </recommendedName>
    <alternativeName>
        <fullName evidence="11">Phosphohexomutase</fullName>
    </alternativeName>
    <alternativeName>
        <fullName evidence="12">Phosphomannose isomerase</fullName>
    </alternativeName>
</protein>
<reference evidence="15 16" key="1">
    <citation type="submission" date="2023-08" db="EMBL/GenBank/DDBJ databases">
        <title>Black Yeasts Isolated from many extreme environments.</title>
        <authorList>
            <person name="Coleine C."/>
            <person name="Stajich J.E."/>
            <person name="Selbmann L."/>
        </authorList>
    </citation>
    <scope>NUCLEOTIDE SEQUENCE [LARGE SCALE GENOMIC DNA]</scope>
    <source>
        <strain evidence="15 16">CCFEE 6328</strain>
    </source>
</reference>
<gene>
    <name evidence="15" type="ORF">LTR69_003720</name>
</gene>
<dbReference type="CDD" id="cd07011">
    <property type="entry name" value="cupin_PMI_type_I_N"/>
    <property type="match status" value="1"/>
</dbReference>
<evidence type="ECO:0000256" key="10">
    <source>
        <dbReference type="ARBA" id="ARBA00023235"/>
    </source>
</evidence>
<dbReference type="EMBL" id="JAVRRF010000006">
    <property type="protein sequence ID" value="KAK5063953.1"/>
    <property type="molecule type" value="Genomic_DNA"/>
</dbReference>
<proteinExistence type="inferred from homology"/>
<evidence type="ECO:0000256" key="1">
    <source>
        <dbReference type="ARBA" id="ARBA00000757"/>
    </source>
</evidence>
<accession>A0ABR0JGX2</accession>
<comment type="caution">
    <text evidence="15">The sequence shown here is derived from an EMBL/GenBank/DDBJ whole genome shotgun (WGS) entry which is preliminary data.</text>
</comment>
<evidence type="ECO:0000313" key="16">
    <source>
        <dbReference type="Proteomes" id="UP001345691"/>
    </source>
</evidence>
<comment type="catalytic activity">
    <reaction evidence="1">
        <text>D-mannose 6-phosphate = D-fructose 6-phosphate</text>
        <dbReference type="Rhea" id="RHEA:12356"/>
        <dbReference type="ChEBI" id="CHEBI:58735"/>
        <dbReference type="ChEBI" id="CHEBI:61527"/>
        <dbReference type="EC" id="5.3.1.8"/>
    </reaction>
</comment>
<comment type="similarity">
    <text evidence="5">Belongs to the mannose-6-phosphate isomerase type 1 family.</text>
</comment>
<dbReference type="InterPro" id="IPR016305">
    <property type="entry name" value="Mannose-6-P_Isomerase"/>
</dbReference>
<dbReference type="Proteomes" id="UP001345691">
    <property type="component" value="Unassembled WGS sequence"/>
</dbReference>
<dbReference type="EC" id="5.3.1.8" evidence="6"/>
<comment type="cofactor">
    <cofactor evidence="2">
        <name>Zn(2+)</name>
        <dbReference type="ChEBI" id="CHEBI:29105"/>
    </cofactor>
</comment>
<organism evidence="15 16">
    <name type="scientific">Exophiala sideris</name>
    <dbReference type="NCBI Taxonomy" id="1016849"/>
    <lineage>
        <taxon>Eukaryota</taxon>
        <taxon>Fungi</taxon>
        <taxon>Dikarya</taxon>
        <taxon>Ascomycota</taxon>
        <taxon>Pezizomycotina</taxon>
        <taxon>Eurotiomycetes</taxon>
        <taxon>Chaetothyriomycetidae</taxon>
        <taxon>Chaetothyriales</taxon>
        <taxon>Herpotrichiellaceae</taxon>
        <taxon>Exophiala</taxon>
    </lineage>
</organism>
<dbReference type="InterPro" id="IPR008551">
    <property type="entry name" value="TANGO2"/>
</dbReference>
<dbReference type="Pfam" id="PF05742">
    <property type="entry name" value="TANGO2"/>
    <property type="match status" value="1"/>
</dbReference>
<dbReference type="Gene3D" id="2.60.120.10">
    <property type="entry name" value="Jelly Rolls"/>
    <property type="match status" value="2"/>
</dbReference>
<feature type="compositionally biased region" description="Basic and acidic residues" evidence="13">
    <location>
        <begin position="302"/>
        <end position="316"/>
    </location>
</feature>
<evidence type="ECO:0000256" key="11">
    <source>
        <dbReference type="ARBA" id="ARBA00029741"/>
    </source>
</evidence>
<name>A0ABR0JGX2_9EURO</name>
<evidence type="ECO:0000256" key="8">
    <source>
        <dbReference type="ARBA" id="ARBA00022723"/>
    </source>
</evidence>
<evidence type="ECO:0000256" key="3">
    <source>
        <dbReference type="ARBA" id="ARBA00002564"/>
    </source>
</evidence>
<keyword evidence="16" id="KW-1185">Reference proteome</keyword>
<dbReference type="InterPro" id="IPR014710">
    <property type="entry name" value="RmlC-like_jellyroll"/>
</dbReference>
<sequence>MSESIIQLKCDCNQYPWGKKGKESLAARLAANTNPDFKLENDKYYSEMWFGTYPDLPSYSMKTGEDLQDILNANKEKLIGKTVLDKYGADLPFLPKILSIAKALPLQIHPDIELSKKLHKEKPDQFTDPNHKPEIALALGKFEAFVGFKPLKDIEQLLELEPLKKFKPSGKLDDDALRQLCVDLLKASEDEVASTLRGLQSQSKESLGKQTYILDLIPRVEKQYGIEDNGNLVALVCMNFLVLEAGQAIYIPADGIHAYLSGDIVECMARSNNVLNTGFCPRADRDSVDLFAKALTFKQHDPQEPILKKEKSEKSGNGKTTEYKPPMSEFNMLVTELKGGEKEMVKPVNGPSTMIVTAGSGTLKGQGHEYPIKEGSIYFIGQGVEVEISAKDELAAYPHPSYPLILLDNRDEYLNRPTDPAKWWPEPHSEVIGGRDMLRDIHGTWLGVTKQGKIAVLTNYREDVSPPPSAISRGAIIKKWLTEDVGPVENFVKDVVNTGIAKDAGGFSLVCGEIGKKLAIISNRAEDPNQVPWIAGDVVQTVGLSNAAFSDRTWKKVLLGEELMLNTIRHSVENNESEDQLIQRFLELLSLETLPREGKGDGDGLEAYIPDLRHTIYVPTLGRKDKRDLKDDEIAAAKLHEKVDVVGFNTPVRNGSPSVNAVRKPQQLGVSGLYGTQKQSVVLVDKDMNVRFFERTLFDEDSSPIPAGKGDVDVKFKIERR</sequence>
<evidence type="ECO:0000256" key="7">
    <source>
        <dbReference type="ARBA" id="ARBA00018236"/>
    </source>
</evidence>
<keyword evidence="8" id="KW-0479">Metal-binding</keyword>
<dbReference type="InterPro" id="IPR011051">
    <property type="entry name" value="RmlC_Cupin_sf"/>
</dbReference>